<dbReference type="EMBL" id="PPUQ01000028">
    <property type="protein sequence ID" value="RDC34565.1"/>
    <property type="molecule type" value="Genomic_DNA"/>
</dbReference>
<proteinExistence type="predicted"/>
<comment type="caution">
    <text evidence="1">The sequence shown here is derived from an EMBL/GenBank/DDBJ whole genome shotgun (WGS) entry which is preliminary data.</text>
</comment>
<reference evidence="3 4" key="1">
    <citation type="journal article" date="2018" name="Elife">
        <title>Discovery and characterization of a prevalent human gut bacterial enzyme sufficient for the inactivation of a family of plant toxins.</title>
        <authorList>
            <person name="Koppel N."/>
            <person name="Bisanz J.E."/>
            <person name="Pandelia M.E."/>
            <person name="Turnbaugh P.J."/>
            <person name="Balskus E.P."/>
        </authorList>
    </citation>
    <scope>NUCLEOTIDE SEQUENCE [LARGE SCALE GENOMIC DNA]</scope>
    <source>
        <strain evidence="2 4">16A</strain>
        <strain evidence="1 3">FAA1-1-60AUCSF</strain>
    </source>
</reference>
<evidence type="ECO:0000313" key="2">
    <source>
        <dbReference type="EMBL" id="RDC34565.1"/>
    </source>
</evidence>
<dbReference type="EMBL" id="PPTY01000003">
    <property type="protein sequence ID" value="RDB87912.1"/>
    <property type="molecule type" value="Genomic_DNA"/>
</dbReference>
<evidence type="ECO:0008006" key="5">
    <source>
        <dbReference type="Google" id="ProtNLM"/>
    </source>
</evidence>
<dbReference type="InterPro" id="IPR053842">
    <property type="entry name" value="NikA-like"/>
</dbReference>
<accession>A0A369NB54</accession>
<evidence type="ECO:0000313" key="4">
    <source>
        <dbReference type="Proteomes" id="UP000253915"/>
    </source>
</evidence>
<evidence type="ECO:0000313" key="1">
    <source>
        <dbReference type="EMBL" id="RDB87912.1"/>
    </source>
</evidence>
<dbReference type="Pfam" id="PF21983">
    <property type="entry name" value="NikA-like"/>
    <property type="match status" value="1"/>
</dbReference>
<dbReference type="Proteomes" id="UP000253857">
    <property type="component" value="Unassembled WGS sequence"/>
</dbReference>
<name>A0A369NB54_EGGLN</name>
<evidence type="ECO:0000313" key="3">
    <source>
        <dbReference type="Proteomes" id="UP000253857"/>
    </source>
</evidence>
<dbReference type="AlphaFoldDB" id="A0A369NB54"/>
<sequence length="120" mass="13675">MPCPNSHRKRTISKAFRCSPEERHRIELLAKAAGVTQQEYIMAKIEDKEFTIVPDIRTFKMLRDEMRAVVGELSRLRNTGDLGDELEARVELLCDLFLGIADVESPLDEEDALIEQMGRG</sequence>
<organism evidence="1 3">
    <name type="scientific">Eggerthella lenta</name>
    <name type="common">Eubacterium lentum</name>
    <dbReference type="NCBI Taxonomy" id="84112"/>
    <lineage>
        <taxon>Bacteria</taxon>
        <taxon>Bacillati</taxon>
        <taxon>Actinomycetota</taxon>
        <taxon>Coriobacteriia</taxon>
        <taxon>Eggerthellales</taxon>
        <taxon>Eggerthellaceae</taxon>
        <taxon>Eggerthella</taxon>
    </lineage>
</organism>
<dbReference type="RefSeq" id="WP_052106179.1">
    <property type="nucleotide sequence ID" value="NZ_CABMOO010000028.1"/>
</dbReference>
<protein>
    <recommendedName>
        <fullName evidence="5">Mobilization protein</fullName>
    </recommendedName>
</protein>
<gene>
    <name evidence="2" type="ORF">C1853_14195</name>
    <name evidence="1" type="ORF">C1871_03760</name>
</gene>
<dbReference type="Proteomes" id="UP000253915">
    <property type="component" value="Unassembled WGS sequence"/>
</dbReference>